<feature type="compositionally biased region" description="Gly residues" evidence="1">
    <location>
        <begin position="77"/>
        <end position="86"/>
    </location>
</feature>
<dbReference type="PROSITE" id="PS50105">
    <property type="entry name" value="SAM_DOMAIN"/>
    <property type="match status" value="1"/>
</dbReference>
<evidence type="ECO:0000313" key="3">
    <source>
        <dbReference type="EMBL" id="CAE4566645.1"/>
    </source>
</evidence>
<dbReference type="AlphaFoldDB" id="A0A7S4PYC7"/>
<dbReference type="InterPro" id="IPR013761">
    <property type="entry name" value="SAM/pointed_sf"/>
</dbReference>
<evidence type="ECO:0000259" key="2">
    <source>
        <dbReference type="PROSITE" id="PS50105"/>
    </source>
</evidence>
<evidence type="ECO:0000256" key="1">
    <source>
        <dbReference type="SAM" id="MobiDB-lite"/>
    </source>
</evidence>
<feature type="compositionally biased region" description="Low complexity" evidence="1">
    <location>
        <begin position="458"/>
        <end position="469"/>
    </location>
</feature>
<dbReference type="CDD" id="cd09487">
    <property type="entry name" value="SAM_superfamily"/>
    <property type="match status" value="1"/>
</dbReference>
<dbReference type="Gene3D" id="1.10.150.50">
    <property type="entry name" value="Transcription Factor, Ets-1"/>
    <property type="match status" value="1"/>
</dbReference>
<feature type="region of interest" description="Disordered" evidence="1">
    <location>
        <begin position="1"/>
        <end position="35"/>
    </location>
</feature>
<dbReference type="EMBL" id="HBNR01009488">
    <property type="protein sequence ID" value="CAE4566645.1"/>
    <property type="molecule type" value="Transcribed_RNA"/>
</dbReference>
<feature type="compositionally biased region" description="Low complexity" evidence="1">
    <location>
        <begin position="115"/>
        <end position="129"/>
    </location>
</feature>
<feature type="region of interest" description="Disordered" evidence="1">
    <location>
        <begin position="227"/>
        <end position="574"/>
    </location>
</feature>
<name>A0A7S4PYC7_9DINO</name>
<dbReference type="SUPFAM" id="SSF47769">
    <property type="entry name" value="SAM/Pointed domain"/>
    <property type="match status" value="1"/>
</dbReference>
<dbReference type="SMART" id="SM00454">
    <property type="entry name" value="SAM"/>
    <property type="match status" value="1"/>
</dbReference>
<feature type="domain" description="SAM" evidence="2">
    <location>
        <begin position="165"/>
        <end position="228"/>
    </location>
</feature>
<protein>
    <recommendedName>
        <fullName evidence="2">SAM domain-containing protein</fullName>
    </recommendedName>
</protein>
<dbReference type="Pfam" id="PF00536">
    <property type="entry name" value="SAM_1"/>
    <property type="match status" value="1"/>
</dbReference>
<dbReference type="InterPro" id="IPR001660">
    <property type="entry name" value="SAM"/>
</dbReference>
<gene>
    <name evidence="3" type="ORF">AMON00008_LOCUS6264</name>
</gene>
<feature type="compositionally biased region" description="Basic and acidic residues" evidence="1">
    <location>
        <begin position="237"/>
        <end position="250"/>
    </location>
</feature>
<proteinExistence type="predicted"/>
<sequence length="574" mass="58143">MSRPASRGSNPLSRCGRQVTRVQPSPADLPEWGSGAASYGRECIMEPVRQLGTADGAGGRGGPSARSAATPGAAAESGGGGRGSGGLSNSNEASADNPLAVRLSRPAAGGGRCAGAGSADRAAASPAAPGRRRGPGTRAGSYRDQGAPHAGAGDAPGGGAPAAEWPCETVQQWLERAGWGALAARFGQESVDGEALLELQDEDLASLGVTRLGDRKKLLKQIRLLRSESAMNVSLKRPADVDEGFFHPEEAGPWDDPDGGYHEDADLRQGAGGRRPQDREAPPAPAAGGPAGHGQRGGTRSRSPSGAPPDAHPNGPSRDDPPACRTPPGGARATGGSPTGAPPNPHSNEPSLDNPLVCRMPPRIVRASAGGTPTGSPPNPHSNEPSQENPLAFRRSPGGAGVAHGPPAGGPPDPHSNEPSQDNPLAFRRSPGGTRAVHWAPAGGPPDPHSNEPSQGNPLAPRRMPGGARAAHRPLAGSPPDPHSNEPSQENPLAFRRPHGGARAVDGSAMRAGTRGEGGGGWAWGRRGHSCSEDQWTGPEPATYASTLAAPPQATGRIGRPNGPPDGDTWGGAY</sequence>
<feature type="region of interest" description="Disordered" evidence="1">
    <location>
        <begin position="50"/>
        <end position="167"/>
    </location>
</feature>
<reference evidence="3" key="1">
    <citation type="submission" date="2021-01" db="EMBL/GenBank/DDBJ databases">
        <authorList>
            <person name="Corre E."/>
            <person name="Pelletier E."/>
            <person name="Niang G."/>
            <person name="Scheremetjew M."/>
            <person name="Finn R."/>
            <person name="Kale V."/>
            <person name="Holt S."/>
            <person name="Cochrane G."/>
            <person name="Meng A."/>
            <person name="Brown T."/>
            <person name="Cohen L."/>
        </authorList>
    </citation>
    <scope>NUCLEOTIDE SEQUENCE</scope>
    <source>
        <strain evidence="3">CCMP3105</strain>
    </source>
</reference>
<feature type="compositionally biased region" description="Low complexity" evidence="1">
    <location>
        <begin position="63"/>
        <end position="76"/>
    </location>
</feature>
<organism evidence="3">
    <name type="scientific">Alexandrium monilatum</name>
    <dbReference type="NCBI Taxonomy" id="311494"/>
    <lineage>
        <taxon>Eukaryota</taxon>
        <taxon>Sar</taxon>
        <taxon>Alveolata</taxon>
        <taxon>Dinophyceae</taxon>
        <taxon>Gonyaulacales</taxon>
        <taxon>Pyrocystaceae</taxon>
        <taxon>Alexandrium</taxon>
    </lineage>
</organism>
<accession>A0A7S4PYC7</accession>